<evidence type="ECO:0000259" key="12">
    <source>
        <dbReference type="Pfam" id="PF13193"/>
    </source>
</evidence>
<evidence type="ECO:0000313" key="14">
    <source>
        <dbReference type="Proteomes" id="UP000636709"/>
    </source>
</evidence>
<comment type="catalytic activity">
    <reaction evidence="7">
        <text>(E)-4-coumaroyl-AMP + CoA = (E)-4-coumaroyl-CoA + AMP + H(+)</text>
        <dbReference type="Rhea" id="RHEA:72423"/>
        <dbReference type="ChEBI" id="CHEBI:15378"/>
        <dbReference type="ChEBI" id="CHEBI:57287"/>
        <dbReference type="ChEBI" id="CHEBI:85008"/>
        <dbReference type="ChEBI" id="CHEBI:192348"/>
        <dbReference type="ChEBI" id="CHEBI:456215"/>
    </reaction>
    <physiologicalReaction direction="left-to-right" evidence="7">
        <dbReference type="Rhea" id="RHEA:72424"/>
    </physiologicalReaction>
</comment>
<evidence type="ECO:0000256" key="4">
    <source>
        <dbReference type="ARBA" id="ARBA00022598"/>
    </source>
</evidence>
<dbReference type="InterPro" id="IPR045851">
    <property type="entry name" value="AMP-bd_C_sf"/>
</dbReference>
<evidence type="ECO:0000256" key="7">
    <source>
        <dbReference type="ARBA" id="ARBA00034223"/>
    </source>
</evidence>
<feature type="region of interest" description="Disordered" evidence="9">
    <location>
        <begin position="648"/>
        <end position="673"/>
    </location>
</feature>
<evidence type="ECO:0000256" key="3">
    <source>
        <dbReference type="ARBA" id="ARBA00012959"/>
    </source>
</evidence>
<dbReference type="InterPro" id="IPR020845">
    <property type="entry name" value="AMP-binding_CS"/>
</dbReference>
<comment type="catalytic activity">
    <reaction evidence="8">
        <text>(E)-4-coumarate + ATP + CoA = (E)-4-coumaroyl-CoA + AMP + diphosphate</text>
        <dbReference type="Rhea" id="RHEA:19641"/>
        <dbReference type="ChEBI" id="CHEBI:12876"/>
        <dbReference type="ChEBI" id="CHEBI:30616"/>
        <dbReference type="ChEBI" id="CHEBI:33019"/>
        <dbReference type="ChEBI" id="CHEBI:57287"/>
        <dbReference type="ChEBI" id="CHEBI:85008"/>
        <dbReference type="ChEBI" id="CHEBI:456215"/>
        <dbReference type="EC" id="6.2.1.12"/>
    </reaction>
    <physiologicalReaction direction="left-to-right" evidence="8">
        <dbReference type="Rhea" id="RHEA:19642"/>
    </physiologicalReaction>
</comment>
<dbReference type="PROSITE" id="PS00455">
    <property type="entry name" value="AMP_BINDING"/>
    <property type="match status" value="1"/>
</dbReference>
<evidence type="ECO:0000256" key="5">
    <source>
        <dbReference type="ARBA" id="ARBA00022842"/>
    </source>
</evidence>
<dbReference type="GO" id="GO:0016207">
    <property type="term" value="F:4-coumarate-CoA ligase activity"/>
    <property type="evidence" value="ECO:0007669"/>
    <property type="project" value="UniProtKB-EC"/>
</dbReference>
<name>A0A835DWW9_9POAL</name>
<protein>
    <recommendedName>
        <fullName evidence="3">4-coumarate--CoA ligase</fullName>
        <ecNumber evidence="3">6.2.1.12</ecNumber>
    </recommendedName>
</protein>
<evidence type="ECO:0000256" key="10">
    <source>
        <dbReference type="SAM" id="SignalP"/>
    </source>
</evidence>
<comment type="caution">
    <text evidence="13">The sequence shown here is derived from an EMBL/GenBank/DDBJ whole genome shotgun (WGS) entry which is preliminary data.</text>
</comment>
<evidence type="ECO:0000259" key="11">
    <source>
        <dbReference type="Pfam" id="PF00501"/>
    </source>
</evidence>
<dbReference type="NCBIfam" id="NF006020">
    <property type="entry name" value="PRK08162.1"/>
    <property type="match status" value="1"/>
</dbReference>
<gene>
    <name evidence="13" type="ORF">HU200_066101</name>
</gene>
<evidence type="ECO:0000256" key="8">
    <source>
        <dbReference type="ARBA" id="ARBA00034252"/>
    </source>
</evidence>
<comment type="cofactor">
    <cofactor evidence="1">
        <name>Mg(2+)</name>
        <dbReference type="ChEBI" id="CHEBI:18420"/>
    </cofactor>
</comment>
<evidence type="ECO:0000256" key="6">
    <source>
        <dbReference type="ARBA" id="ARBA00034219"/>
    </source>
</evidence>
<keyword evidence="5" id="KW-0460">Magnesium</keyword>
<dbReference type="EMBL" id="JACEFO010002954">
    <property type="protein sequence ID" value="KAF8645769.1"/>
    <property type="molecule type" value="Genomic_DNA"/>
</dbReference>
<dbReference type="PANTHER" id="PTHR43859">
    <property type="entry name" value="ACYL-ACTIVATING ENZYME"/>
    <property type="match status" value="1"/>
</dbReference>
<keyword evidence="10" id="KW-0732">Signal</keyword>
<dbReference type="InterPro" id="IPR025110">
    <property type="entry name" value="AMP-bd_C"/>
</dbReference>
<feature type="signal peptide" evidence="10">
    <location>
        <begin position="1"/>
        <end position="27"/>
    </location>
</feature>
<dbReference type="FunFam" id="3.30.300.30:FF:000008">
    <property type="entry name" value="2,3-dihydroxybenzoate-AMP ligase"/>
    <property type="match status" value="1"/>
</dbReference>
<dbReference type="Gene3D" id="3.40.50.12780">
    <property type="entry name" value="N-terminal domain of ligase-like"/>
    <property type="match status" value="1"/>
</dbReference>
<feature type="compositionally biased region" description="Polar residues" evidence="9">
    <location>
        <begin position="662"/>
        <end position="673"/>
    </location>
</feature>
<dbReference type="Proteomes" id="UP000636709">
    <property type="component" value="Unassembled WGS sequence"/>
</dbReference>
<keyword evidence="14" id="KW-1185">Reference proteome</keyword>
<evidence type="ECO:0000313" key="13">
    <source>
        <dbReference type="EMBL" id="KAF8645769.1"/>
    </source>
</evidence>
<dbReference type="InterPro" id="IPR042099">
    <property type="entry name" value="ANL_N_sf"/>
</dbReference>
<dbReference type="InterPro" id="IPR000873">
    <property type="entry name" value="AMP-dep_synth/lig_dom"/>
</dbReference>
<sequence length="673" mass="71439">MTTTPAIKASHLLVVSLAMADGELATARQFYTSSSVVSLSALLCSTPLDIFHSLRSERKGNLHTSLVQRLLALQSLAGDETAAKPAMEGTVLCAANHAPLTPISFLERAALVYPDRPAVVASGPGAAPPRTWRETRARCLRLAAALAGLGVARHDVVAVLAQNIPAFCELHFGIPMAGAVICALNSRLDAAMASVLLQHSEAKVVFVDAALLDTAREALRLISQVAGARPPAVVLIKEVLDDEPPVPSDNNLPYHEYESLLDSSIAGGDGGGSPEFAVRWPGDENEPIALNYTSGTTSRPKGVVYSHRGAYLNSLASVLLNDMPAMPVYLWTVPMFHCNGWCLVWGVAAQGGTNVCLRKVSSATIFSAVANHGVTHMGGAPTVLSMVVNATADERRPLPQTGRPVTVMTGGAPPPPPVLYRMEELGFLVIHSYGLTETYGPATVCTWKPEWDKLPASERAAIKSRQGLHHLGLEVDVKDPSTMASVPADRCTMGEVMFRGNTVMSGYFKDAAATAEAMAGGWLRSGDLAVRHGDGYVKILDRSKDIIISGGENISTIEVEAALFAHPAVAEAAVVGRPDEYWGETPCAFVKLKDGVAAGGVSEEEVVAFCRGRLPRYMAPRTVVFVAELPKTATGKVQKFTLREKAKAMGSIGSEKKKKNQGPATGTTRQSKL</sequence>
<evidence type="ECO:0000256" key="2">
    <source>
        <dbReference type="ARBA" id="ARBA00006432"/>
    </source>
</evidence>
<evidence type="ECO:0000256" key="9">
    <source>
        <dbReference type="SAM" id="MobiDB-lite"/>
    </source>
</evidence>
<feature type="domain" description="AMP-dependent synthetase/ligase" evidence="11">
    <location>
        <begin position="106"/>
        <end position="508"/>
    </location>
</feature>
<comment type="similarity">
    <text evidence="2">Belongs to the ATP-dependent AMP-binding enzyme family.</text>
</comment>
<dbReference type="Pfam" id="PF13193">
    <property type="entry name" value="AMP-binding_C"/>
    <property type="match status" value="1"/>
</dbReference>
<dbReference type="GO" id="GO:0009698">
    <property type="term" value="P:phenylpropanoid metabolic process"/>
    <property type="evidence" value="ECO:0007669"/>
    <property type="project" value="UniProtKB-ARBA"/>
</dbReference>
<comment type="catalytic activity">
    <reaction evidence="6">
        <text>(E)-4-coumarate + ATP + H(+) = (E)-4-coumaroyl-AMP + diphosphate</text>
        <dbReference type="Rhea" id="RHEA:72419"/>
        <dbReference type="ChEBI" id="CHEBI:12876"/>
        <dbReference type="ChEBI" id="CHEBI:15378"/>
        <dbReference type="ChEBI" id="CHEBI:30616"/>
        <dbReference type="ChEBI" id="CHEBI:33019"/>
        <dbReference type="ChEBI" id="CHEBI:192348"/>
    </reaction>
    <physiologicalReaction direction="left-to-right" evidence="6">
        <dbReference type="Rhea" id="RHEA:72420"/>
    </physiologicalReaction>
</comment>
<accession>A0A835DWW9</accession>
<organism evidence="13 14">
    <name type="scientific">Digitaria exilis</name>
    <dbReference type="NCBI Taxonomy" id="1010633"/>
    <lineage>
        <taxon>Eukaryota</taxon>
        <taxon>Viridiplantae</taxon>
        <taxon>Streptophyta</taxon>
        <taxon>Embryophyta</taxon>
        <taxon>Tracheophyta</taxon>
        <taxon>Spermatophyta</taxon>
        <taxon>Magnoliopsida</taxon>
        <taxon>Liliopsida</taxon>
        <taxon>Poales</taxon>
        <taxon>Poaceae</taxon>
        <taxon>PACMAD clade</taxon>
        <taxon>Panicoideae</taxon>
        <taxon>Panicodae</taxon>
        <taxon>Paniceae</taxon>
        <taxon>Anthephorinae</taxon>
        <taxon>Digitaria</taxon>
    </lineage>
</organism>
<dbReference type="GO" id="GO:0106290">
    <property type="term" value="F:trans-cinnamate-CoA ligase activity"/>
    <property type="evidence" value="ECO:0007669"/>
    <property type="project" value="UniProtKB-ARBA"/>
</dbReference>
<dbReference type="SUPFAM" id="SSF56801">
    <property type="entry name" value="Acetyl-CoA synthetase-like"/>
    <property type="match status" value="1"/>
</dbReference>
<feature type="chain" id="PRO_5032871902" description="4-coumarate--CoA ligase" evidence="10">
    <location>
        <begin position="28"/>
        <end position="673"/>
    </location>
</feature>
<feature type="domain" description="AMP-binding enzyme C-terminal" evidence="12">
    <location>
        <begin position="558"/>
        <end position="636"/>
    </location>
</feature>
<proteinExistence type="inferred from homology"/>
<dbReference type="PANTHER" id="PTHR43859:SF69">
    <property type="entry name" value="4-COUMARATE--COA LIGASE"/>
    <property type="match status" value="1"/>
</dbReference>
<keyword evidence="4" id="KW-0436">Ligase</keyword>
<dbReference type="Pfam" id="PF00501">
    <property type="entry name" value="AMP-binding"/>
    <property type="match status" value="1"/>
</dbReference>
<dbReference type="AlphaFoldDB" id="A0A835DWW9"/>
<dbReference type="OrthoDB" id="10253115at2759"/>
<dbReference type="CDD" id="cd12118">
    <property type="entry name" value="ttLC_FACS_AEE21_like"/>
    <property type="match status" value="1"/>
</dbReference>
<evidence type="ECO:0000256" key="1">
    <source>
        <dbReference type="ARBA" id="ARBA00001946"/>
    </source>
</evidence>
<dbReference type="EC" id="6.2.1.12" evidence="3"/>
<dbReference type="Gene3D" id="3.30.300.30">
    <property type="match status" value="1"/>
</dbReference>
<reference evidence="13" key="1">
    <citation type="submission" date="2020-07" db="EMBL/GenBank/DDBJ databases">
        <title>Genome sequence and genetic diversity analysis of an under-domesticated orphan crop, white fonio (Digitaria exilis).</title>
        <authorList>
            <person name="Bennetzen J.L."/>
            <person name="Chen S."/>
            <person name="Ma X."/>
            <person name="Wang X."/>
            <person name="Yssel A.E.J."/>
            <person name="Chaluvadi S.R."/>
            <person name="Johnson M."/>
            <person name="Gangashetty P."/>
            <person name="Hamidou F."/>
            <person name="Sanogo M.D."/>
            <person name="Zwaenepoel A."/>
            <person name="Wallace J."/>
            <person name="Van De Peer Y."/>
            <person name="Van Deynze A."/>
        </authorList>
    </citation>
    <scope>NUCLEOTIDE SEQUENCE</scope>
    <source>
        <tissue evidence="13">Leaves</tissue>
    </source>
</reference>